<evidence type="ECO:0000313" key="2">
    <source>
        <dbReference type="Proteomes" id="UP001054252"/>
    </source>
</evidence>
<evidence type="ECO:0000313" key="1">
    <source>
        <dbReference type="EMBL" id="GKV38366.1"/>
    </source>
</evidence>
<protein>
    <submittedName>
        <fullName evidence="1">Uncharacterized protein</fullName>
    </submittedName>
</protein>
<comment type="caution">
    <text evidence="1">The sequence shown here is derived from an EMBL/GenBank/DDBJ whole genome shotgun (WGS) entry which is preliminary data.</text>
</comment>
<dbReference type="Proteomes" id="UP001054252">
    <property type="component" value="Unassembled WGS sequence"/>
</dbReference>
<sequence length="87" mass="9820">MHFEDAFGLKGAFEKKYGASIFSGRSEGHGFRDLARHIRFERDKHLGVNFAKLLSPQMLFSTSLPLLFLSKDSTEVSFNCFPSGLFT</sequence>
<keyword evidence="2" id="KW-1185">Reference proteome</keyword>
<accession>A0AAV5LNN9</accession>
<gene>
    <name evidence="1" type="ORF">SLEP1_g46282</name>
</gene>
<name>A0AAV5LNN9_9ROSI</name>
<reference evidence="1 2" key="1">
    <citation type="journal article" date="2021" name="Commun. Biol.">
        <title>The genome of Shorea leprosula (Dipterocarpaceae) highlights the ecological relevance of drought in aseasonal tropical rainforests.</title>
        <authorList>
            <person name="Ng K.K.S."/>
            <person name="Kobayashi M.J."/>
            <person name="Fawcett J.A."/>
            <person name="Hatakeyama M."/>
            <person name="Paape T."/>
            <person name="Ng C.H."/>
            <person name="Ang C.C."/>
            <person name="Tnah L.H."/>
            <person name="Lee C.T."/>
            <person name="Nishiyama T."/>
            <person name="Sese J."/>
            <person name="O'Brien M.J."/>
            <person name="Copetti D."/>
            <person name="Mohd Noor M.I."/>
            <person name="Ong R.C."/>
            <person name="Putra M."/>
            <person name="Sireger I.Z."/>
            <person name="Indrioko S."/>
            <person name="Kosugi Y."/>
            <person name="Izuno A."/>
            <person name="Isagi Y."/>
            <person name="Lee S.L."/>
            <person name="Shimizu K.K."/>
        </authorList>
    </citation>
    <scope>NUCLEOTIDE SEQUENCE [LARGE SCALE GENOMIC DNA]</scope>
    <source>
        <strain evidence="1">214</strain>
    </source>
</reference>
<organism evidence="1 2">
    <name type="scientific">Rubroshorea leprosula</name>
    <dbReference type="NCBI Taxonomy" id="152421"/>
    <lineage>
        <taxon>Eukaryota</taxon>
        <taxon>Viridiplantae</taxon>
        <taxon>Streptophyta</taxon>
        <taxon>Embryophyta</taxon>
        <taxon>Tracheophyta</taxon>
        <taxon>Spermatophyta</taxon>
        <taxon>Magnoliopsida</taxon>
        <taxon>eudicotyledons</taxon>
        <taxon>Gunneridae</taxon>
        <taxon>Pentapetalae</taxon>
        <taxon>rosids</taxon>
        <taxon>malvids</taxon>
        <taxon>Malvales</taxon>
        <taxon>Dipterocarpaceae</taxon>
        <taxon>Rubroshorea</taxon>
    </lineage>
</organism>
<dbReference type="AlphaFoldDB" id="A0AAV5LNN9"/>
<dbReference type="EMBL" id="BPVZ01000127">
    <property type="protein sequence ID" value="GKV38366.1"/>
    <property type="molecule type" value="Genomic_DNA"/>
</dbReference>
<proteinExistence type="predicted"/>